<evidence type="ECO:0000256" key="1">
    <source>
        <dbReference type="SAM" id="MobiDB-lite"/>
    </source>
</evidence>
<evidence type="ECO:0000313" key="3">
    <source>
        <dbReference type="Proteomes" id="UP000887577"/>
    </source>
</evidence>
<dbReference type="Proteomes" id="UP000887577">
    <property type="component" value="Unplaced"/>
</dbReference>
<protein>
    <submittedName>
        <fullName evidence="4">Uncharacterized protein</fullName>
    </submittedName>
</protein>
<feature type="region of interest" description="Disordered" evidence="1">
    <location>
        <begin position="1"/>
        <end position="81"/>
    </location>
</feature>
<organism evidence="3 4">
    <name type="scientific">Panagrolaimus superbus</name>
    <dbReference type="NCBI Taxonomy" id="310955"/>
    <lineage>
        <taxon>Eukaryota</taxon>
        <taxon>Metazoa</taxon>
        <taxon>Ecdysozoa</taxon>
        <taxon>Nematoda</taxon>
        <taxon>Chromadorea</taxon>
        <taxon>Rhabditida</taxon>
        <taxon>Tylenchina</taxon>
        <taxon>Panagrolaimomorpha</taxon>
        <taxon>Panagrolaimoidea</taxon>
        <taxon>Panagrolaimidae</taxon>
        <taxon>Panagrolaimus</taxon>
    </lineage>
</organism>
<feature type="transmembrane region" description="Helical" evidence="2">
    <location>
        <begin position="129"/>
        <end position="148"/>
    </location>
</feature>
<evidence type="ECO:0000256" key="2">
    <source>
        <dbReference type="SAM" id="Phobius"/>
    </source>
</evidence>
<name>A0A914Y4M7_9BILA</name>
<evidence type="ECO:0000313" key="4">
    <source>
        <dbReference type="WBParaSite" id="PSU_v2.g15150.t1"/>
    </source>
</evidence>
<keyword evidence="3" id="KW-1185">Reference proteome</keyword>
<feature type="compositionally biased region" description="Low complexity" evidence="1">
    <location>
        <begin position="34"/>
        <end position="48"/>
    </location>
</feature>
<keyword evidence="2" id="KW-0472">Membrane</keyword>
<proteinExistence type="predicted"/>
<keyword evidence="2" id="KW-1133">Transmembrane helix</keyword>
<sequence>MTSGPTVAATTGSSTAPHHHHHHQQQSSQHRRTLTTTSATGAAGAPTGFIPIQLRSDATPKQPRKRYRPPTPAANSMGTLQDKPLQLETVALLSIFPTNSIEATAAQFLGPQKRPPKKFSKDFKGVSSLFFMGGKTVVDILVCVLPYLRISSKQNSKKFA</sequence>
<feature type="compositionally biased region" description="Basic residues" evidence="1">
    <location>
        <begin position="17"/>
        <end position="33"/>
    </location>
</feature>
<dbReference type="WBParaSite" id="PSU_v2.g15150.t1">
    <property type="protein sequence ID" value="PSU_v2.g15150.t1"/>
    <property type="gene ID" value="PSU_v2.g15150"/>
</dbReference>
<dbReference type="AlphaFoldDB" id="A0A914Y4M7"/>
<accession>A0A914Y4M7</accession>
<keyword evidence="2" id="KW-0812">Transmembrane</keyword>
<reference evidence="4" key="1">
    <citation type="submission" date="2022-11" db="UniProtKB">
        <authorList>
            <consortium name="WormBaseParasite"/>
        </authorList>
    </citation>
    <scope>IDENTIFICATION</scope>
</reference>